<gene>
    <name evidence="2" type="ORF">ERS852411_01569</name>
</gene>
<evidence type="ECO:0000313" key="3">
    <source>
        <dbReference type="Proteomes" id="UP000095746"/>
    </source>
</evidence>
<dbReference type="AlphaFoldDB" id="A0A174F7Q5"/>
<proteinExistence type="predicted"/>
<protein>
    <submittedName>
        <fullName evidence="2">Uncharacterized protein</fullName>
    </submittedName>
</protein>
<feature type="compositionally biased region" description="Low complexity" evidence="1">
    <location>
        <begin position="36"/>
        <end position="45"/>
    </location>
</feature>
<feature type="region of interest" description="Disordered" evidence="1">
    <location>
        <begin position="36"/>
        <end position="66"/>
    </location>
</feature>
<evidence type="ECO:0000256" key="1">
    <source>
        <dbReference type="SAM" id="MobiDB-lite"/>
    </source>
</evidence>
<sequence>MGEMTAAVPVPQASFSVPSAPASKSSWAVISRSSTFSPQDFSSSRQDLRVMPGRTEPVSSGVSTVSPTWNMTFMEPTSSIYFR</sequence>
<reference evidence="2 3" key="1">
    <citation type="submission" date="2015-09" db="EMBL/GenBank/DDBJ databases">
        <authorList>
            <consortium name="Pathogen Informatics"/>
        </authorList>
    </citation>
    <scope>NUCLEOTIDE SEQUENCE [LARGE SCALE GENOMIC DNA]</scope>
    <source>
        <strain evidence="2 3">2789STDY5608854</strain>
    </source>
</reference>
<dbReference type="EMBL" id="CYZT01000095">
    <property type="protein sequence ID" value="CUO45547.1"/>
    <property type="molecule type" value="Genomic_DNA"/>
</dbReference>
<dbReference type="Proteomes" id="UP000095746">
    <property type="component" value="Unassembled WGS sequence"/>
</dbReference>
<feature type="compositionally biased region" description="Low complexity" evidence="1">
    <location>
        <begin position="57"/>
        <end position="66"/>
    </location>
</feature>
<name>A0A174F7Q5_FLAPL</name>
<evidence type="ECO:0000313" key="2">
    <source>
        <dbReference type="EMBL" id="CUO45547.1"/>
    </source>
</evidence>
<organism evidence="2 3">
    <name type="scientific">Flavonifractor plautii</name>
    <name type="common">Fusobacterium plautii</name>
    <dbReference type="NCBI Taxonomy" id="292800"/>
    <lineage>
        <taxon>Bacteria</taxon>
        <taxon>Bacillati</taxon>
        <taxon>Bacillota</taxon>
        <taxon>Clostridia</taxon>
        <taxon>Eubacteriales</taxon>
        <taxon>Oscillospiraceae</taxon>
        <taxon>Flavonifractor</taxon>
    </lineage>
</organism>
<accession>A0A174F7Q5</accession>